<keyword evidence="3 5" id="KW-0378">Hydrolase</keyword>
<dbReference type="Gene3D" id="3.20.20.70">
    <property type="entry name" value="Aldolase class I"/>
    <property type="match status" value="1"/>
</dbReference>
<dbReference type="InterPro" id="IPR050985">
    <property type="entry name" value="Alpha-glycosidase_related"/>
</dbReference>
<proteinExistence type="inferred from homology"/>
<dbReference type="InterPro" id="IPR002252">
    <property type="entry name" value="Glyco_hydro_36"/>
</dbReference>
<dbReference type="InterPro" id="IPR013780">
    <property type="entry name" value="Glyco_hydro_b"/>
</dbReference>
<name>A0ABW8D123_STRBI</name>
<evidence type="ECO:0000259" key="7">
    <source>
        <dbReference type="Pfam" id="PF16875"/>
    </source>
</evidence>
<organism evidence="8 9">
    <name type="scientific">Streptomyces bikiniensis</name>
    <dbReference type="NCBI Taxonomy" id="1896"/>
    <lineage>
        <taxon>Bacteria</taxon>
        <taxon>Bacillati</taxon>
        <taxon>Actinomycetota</taxon>
        <taxon>Actinomycetes</taxon>
        <taxon>Kitasatosporales</taxon>
        <taxon>Streptomycetaceae</taxon>
        <taxon>Streptomyces</taxon>
    </lineage>
</organism>
<dbReference type="CDD" id="cd14791">
    <property type="entry name" value="GH36"/>
    <property type="match status" value="1"/>
</dbReference>
<dbReference type="PANTHER" id="PTHR43053:SF3">
    <property type="entry name" value="ALPHA-GALACTOSIDASE C-RELATED"/>
    <property type="match status" value="1"/>
</dbReference>
<dbReference type="Pfam" id="PF16875">
    <property type="entry name" value="Glyco_hydro_36N"/>
    <property type="match status" value="1"/>
</dbReference>
<evidence type="ECO:0000313" key="8">
    <source>
        <dbReference type="EMBL" id="MFI9123535.1"/>
    </source>
</evidence>
<gene>
    <name evidence="8" type="ORF">ACIGW0_29785</name>
</gene>
<evidence type="ECO:0000313" key="9">
    <source>
        <dbReference type="Proteomes" id="UP001614391"/>
    </source>
</evidence>
<dbReference type="GO" id="GO:0004557">
    <property type="term" value="F:alpha-galactosidase activity"/>
    <property type="evidence" value="ECO:0007669"/>
    <property type="project" value="UniProtKB-EC"/>
</dbReference>
<reference evidence="8 9" key="1">
    <citation type="submission" date="2024-10" db="EMBL/GenBank/DDBJ databases">
        <title>The Natural Products Discovery Center: Release of the First 8490 Sequenced Strains for Exploring Actinobacteria Biosynthetic Diversity.</title>
        <authorList>
            <person name="Kalkreuter E."/>
            <person name="Kautsar S.A."/>
            <person name="Yang D."/>
            <person name="Bader C.D."/>
            <person name="Teijaro C.N."/>
            <person name="Fluegel L."/>
            <person name="Davis C.M."/>
            <person name="Simpson J.R."/>
            <person name="Lauterbach L."/>
            <person name="Steele A.D."/>
            <person name="Gui C."/>
            <person name="Meng S."/>
            <person name="Li G."/>
            <person name="Viehrig K."/>
            <person name="Ye F."/>
            <person name="Su P."/>
            <person name="Kiefer A.F."/>
            <person name="Nichols A."/>
            <person name="Cepeda A.J."/>
            <person name="Yan W."/>
            <person name="Fan B."/>
            <person name="Jiang Y."/>
            <person name="Adhikari A."/>
            <person name="Zheng C.-J."/>
            <person name="Schuster L."/>
            <person name="Cowan T.M."/>
            <person name="Smanski M.J."/>
            <person name="Chevrette M.G."/>
            <person name="De Carvalho L.P.S."/>
            <person name="Shen B."/>
        </authorList>
    </citation>
    <scope>NUCLEOTIDE SEQUENCE [LARGE SCALE GENOMIC DNA]</scope>
    <source>
        <strain evidence="8 9">NPDC053346</strain>
    </source>
</reference>
<dbReference type="PIRSF" id="PIRSF005536">
    <property type="entry name" value="Agal"/>
    <property type="match status" value="1"/>
</dbReference>
<dbReference type="RefSeq" id="WP_399620940.1">
    <property type="nucleotide sequence ID" value="NZ_JBITYT010000018.1"/>
</dbReference>
<dbReference type="InterPro" id="IPR031704">
    <property type="entry name" value="Glyco_hydro_36_N"/>
</dbReference>
<protein>
    <recommendedName>
        <fullName evidence="2 5">Alpha-galactosidase</fullName>
        <ecNumber evidence="2 5">3.2.1.22</ecNumber>
    </recommendedName>
</protein>
<dbReference type="Gene3D" id="2.70.98.60">
    <property type="entry name" value="alpha-galactosidase from lactobacil brevis"/>
    <property type="match status" value="1"/>
</dbReference>
<dbReference type="InterPro" id="IPR031705">
    <property type="entry name" value="Glyco_hydro_36_C"/>
</dbReference>
<evidence type="ECO:0000256" key="2">
    <source>
        <dbReference type="ARBA" id="ARBA00012755"/>
    </source>
</evidence>
<feature type="domain" description="Glycosyl hydrolase family 36 C-terminal" evidence="6">
    <location>
        <begin position="628"/>
        <end position="709"/>
    </location>
</feature>
<evidence type="ECO:0000256" key="4">
    <source>
        <dbReference type="ARBA" id="ARBA00023295"/>
    </source>
</evidence>
<evidence type="ECO:0000259" key="6">
    <source>
        <dbReference type="Pfam" id="PF16874"/>
    </source>
</evidence>
<dbReference type="Pfam" id="PF02065">
    <property type="entry name" value="Melibiase"/>
    <property type="match status" value="1"/>
</dbReference>
<evidence type="ECO:0000256" key="3">
    <source>
        <dbReference type="ARBA" id="ARBA00022801"/>
    </source>
</evidence>
<dbReference type="Gene3D" id="2.60.40.1180">
    <property type="entry name" value="Golgi alpha-mannosidase II"/>
    <property type="match status" value="1"/>
</dbReference>
<dbReference type="InterPro" id="IPR013785">
    <property type="entry name" value="Aldolase_TIM"/>
</dbReference>
<evidence type="ECO:0000256" key="5">
    <source>
        <dbReference type="PIRNR" id="PIRNR005536"/>
    </source>
</evidence>
<comment type="caution">
    <text evidence="8">The sequence shown here is derived from an EMBL/GenBank/DDBJ whole genome shotgun (WGS) entry which is preliminary data.</text>
</comment>
<dbReference type="Proteomes" id="UP001614391">
    <property type="component" value="Unassembled WGS sequence"/>
</dbReference>
<evidence type="ECO:0000256" key="1">
    <source>
        <dbReference type="ARBA" id="ARBA00001255"/>
    </source>
</evidence>
<comment type="catalytic activity">
    <reaction evidence="1 5">
        <text>Hydrolysis of terminal, non-reducing alpha-D-galactose residues in alpha-D-galactosides, including galactose oligosaccharides, galactomannans and galactolipids.</text>
        <dbReference type="EC" id="3.2.1.22"/>
    </reaction>
</comment>
<keyword evidence="9" id="KW-1185">Reference proteome</keyword>
<keyword evidence="4 5" id="KW-0326">Glycosidase</keyword>
<dbReference type="Pfam" id="PF16874">
    <property type="entry name" value="Glyco_hydro_36C"/>
    <property type="match status" value="1"/>
</dbReference>
<dbReference type="EC" id="3.2.1.22" evidence="2 5"/>
<dbReference type="PANTHER" id="PTHR43053">
    <property type="entry name" value="GLYCOSIDASE FAMILY 31"/>
    <property type="match status" value="1"/>
</dbReference>
<dbReference type="InterPro" id="IPR017853">
    <property type="entry name" value="GH"/>
</dbReference>
<dbReference type="EMBL" id="JBITYT010000018">
    <property type="protein sequence ID" value="MFI9123535.1"/>
    <property type="molecule type" value="Genomic_DNA"/>
</dbReference>
<dbReference type="SUPFAM" id="SSF51445">
    <property type="entry name" value="(Trans)glycosidases"/>
    <property type="match status" value="1"/>
</dbReference>
<dbReference type="InterPro" id="IPR038417">
    <property type="entry name" value="Alpga-gal_N_sf"/>
</dbReference>
<comment type="similarity">
    <text evidence="5">Belongs to the glycosyl hydrolase.</text>
</comment>
<sequence length="712" mass="78293">MSLVQVDQQSGTIALSPGDTSYVVRIEADRGTVRQVHWGRRVSLNDALALPPEPGAGDSFADPWDGAEELPADGGLRFGPPALEVRYDDGTNPLEPRLEGFDVAADGDVSAEVRIRFRDARRPLAWTLHYRVRADSRVLERWTTCRNEGPEGTGLLLVRAASAFWNLPVRADYRLSSLHGQWAAEFAVQRRALAVGETTVSSRRGHTGHQSNPWVAVDGGAATESDGEVWCMALAGSGSWRITGVRSPEGRCGVICGAGHEGVELALAAGASWTAPVSAGAYSPEGFGGASRALHAYARASVLPRAERVRPVLYNSWEATSFEVTFDNQRRLADLAAELGAELFVVDDGWFGRRDDDRAGLGDWTPHRRRFPRGLRPLSEHVRARGMRFGLWVEPEMVNLDSDLYRAHPDWVLHLPDRSPTPQRNQLVLDFSRSDVTDWAFAWLDRTVGDFAVDFLKWDFNRSFSEAGSSADGPDRRAVFVRHAEGLHRVLDRLREARPELEIESCAGGGGRVDLGVLARTDQVWTSDNTDAVDRLRIQHGFSQAYPAQVMGAWVTDSPNAMSGRTVPLRFRFHVAMAGALGIGGDLTRWSPAERREAAAMVGLYKEIREVVQHGQQYRIGDPDDHQHAVEYVAPDRSRAVVLQWRVGAASRALQPRLRLPGLDPDARYAVRDDSGTLEHLVVTGAALAGYGLPAALPAGPYGSRLLRLRRM</sequence>
<accession>A0ABW8D123</accession>
<feature type="domain" description="Glycosyl hydrolase family 36 N-terminal" evidence="7">
    <location>
        <begin position="32"/>
        <end position="264"/>
    </location>
</feature>
<dbReference type="PRINTS" id="PR00743">
    <property type="entry name" value="GLHYDRLASE36"/>
</dbReference>